<dbReference type="OMA" id="QYYTIER"/>
<accession>E1F4G2</accession>
<dbReference type="EMBL" id="ACVC01000171">
    <property type="protein sequence ID" value="EFO62628.1"/>
    <property type="molecule type" value="Genomic_DNA"/>
</dbReference>
<dbReference type="Proteomes" id="UP000008974">
    <property type="component" value="Unassembled WGS sequence"/>
</dbReference>
<dbReference type="Gene3D" id="3.40.50.300">
    <property type="entry name" value="P-loop containing nucleotide triphosphate hydrolases"/>
    <property type="match status" value="1"/>
</dbReference>
<dbReference type="InterPro" id="IPR001806">
    <property type="entry name" value="Small_GTPase"/>
</dbReference>
<gene>
    <name evidence="3" type="ORF">GLP15_4744</name>
</gene>
<dbReference type="OrthoDB" id="10250547at2759"/>
<evidence type="ECO:0000256" key="1">
    <source>
        <dbReference type="ARBA" id="ARBA00022741"/>
    </source>
</evidence>
<sequence>MLKNQYGIKMSLDVTGGDEFQYYTIERTIQGCIIGDKKVGKTTIIRRLSCLMNTLSGDIRDDSINKISGIYSYQELSIGIRLFDYPRLGALDSEEIFQLLTDMQGVVFVCDINDKESIAIAAKGAEYIRTKRPDLVILLAFNKDDGDYDRLVPTNVELQAVAGRSGSICLRCSAKENYNMEDLLFNFVDNIVNPNQQYMKFCLAKSISLTKLNTGEPQKNNTQGDKKGCSIM</sequence>
<keyword evidence="1" id="KW-0547">Nucleotide-binding</keyword>
<dbReference type="PRINTS" id="PR00449">
    <property type="entry name" value="RASTRNSFRMNG"/>
</dbReference>
<proteinExistence type="predicted"/>
<comment type="caution">
    <text evidence="3">The sequence shown here is derived from an EMBL/GenBank/DDBJ whole genome shotgun (WGS) entry which is preliminary data.</text>
</comment>
<dbReference type="SUPFAM" id="SSF52540">
    <property type="entry name" value="P-loop containing nucleoside triphosphate hydrolases"/>
    <property type="match status" value="1"/>
</dbReference>
<keyword evidence="2" id="KW-0342">GTP-binding</keyword>
<evidence type="ECO:0000313" key="3">
    <source>
        <dbReference type="EMBL" id="EFO62628.1"/>
    </source>
</evidence>
<reference evidence="3 4" key="1">
    <citation type="journal article" date="2010" name="BMC Genomics">
        <title>Genome analysis and comparative genomics of a Giardia intestinalis assemblage E isolate.</title>
        <authorList>
            <person name="Jerlstrom-Hultqvist J."/>
            <person name="Franzen O."/>
            <person name="Ankarklev J."/>
            <person name="Xu F."/>
            <person name="Nohynkova E."/>
            <person name="Andersson J.O."/>
            <person name="Svard S.G."/>
            <person name="Andersson B."/>
        </authorList>
    </citation>
    <scope>NUCLEOTIDE SEQUENCE [LARGE SCALE GENOMIC DNA]</scope>
    <source>
        <strain evidence="3 4">P15</strain>
    </source>
</reference>
<evidence type="ECO:0000313" key="4">
    <source>
        <dbReference type="Proteomes" id="UP000008974"/>
    </source>
</evidence>
<organism evidence="3 4">
    <name type="scientific">Giardia intestinalis (strain P15)</name>
    <name type="common">Giardia lamblia</name>
    <dbReference type="NCBI Taxonomy" id="658858"/>
    <lineage>
        <taxon>Eukaryota</taxon>
        <taxon>Metamonada</taxon>
        <taxon>Diplomonadida</taxon>
        <taxon>Hexamitidae</taxon>
        <taxon>Giardiinae</taxon>
        <taxon>Giardia</taxon>
    </lineage>
</organism>
<dbReference type="CDD" id="cd00882">
    <property type="entry name" value="Ras_like_GTPase"/>
    <property type="match status" value="1"/>
</dbReference>
<dbReference type="Pfam" id="PF00071">
    <property type="entry name" value="Ras"/>
    <property type="match status" value="1"/>
</dbReference>
<dbReference type="GO" id="GO:0003924">
    <property type="term" value="F:GTPase activity"/>
    <property type="evidence" value="ECO:0007669"/>
    <property type="project" value="InterPro"/>
</dbReference>
<name>E1F4G2_GIAIA</name>
<dbReference type="InterPro" id="IPR050227">
    <property type="entry name" value="Rab"/>
</dbReference>
<dbReference type="PANTHER" id="PTHR47977">
    <property type="entry name" value="RAS-RELATED PROTEIN RAB"/>
    <property type="match status" value="1"/>
</dbReference>
<dbReference type="InterPro" id="IPR027417">
    <property type="entry name" value="P-loop_NTPase"/>
</dbReference>
<dbReference type="VEuPathDB" id="GiardiaDB:GLP15_4744"/>
<dbReference type="AlphaFoldDB" id="E1F4G2"/>
<protein>
    <submittedName>
        <fullName evidence="3">RAS-related protein</fullName>
    </submittedName>
</protein>
<dbReference type="GO" id="GO:0005525">
    <property type="term" value="F:GTP binding"/>
    <property type="evidence" value="ECO:0007669"/>
    <property type="project" value="UniProtKB-KW"/>
</dbReference>
<evidence type="ECO:0000256" key="2">
    <source>
        <dbReference type="ARBA" id="ARBA00023134"/>
    </source>
</evidence>